<dbReference type="NCBIfam" id="NF040493">
    <property type="entry name" value="TA_anti_VapB"/>
    <property type="match status" value="1"/>
</dbReference>
<dbReference type="Pfam" id="PF04014">
    <property type="entry name" value="MazE_antitoxin"/>
    <property type="match status" value="1"/>
</dbReference>
<dbReference type="InterPro" id="IPR037914">
    <property type="entry name" value="SpoVT-AbrB_sf"/>
</dbReference>
<dbReference type="Gene3D" id="2.10.260.10">
    <property type="match status" value="1"/>
</dbReference>
<dbReference type="PANTHER" id="PTHR37550:SF1">
    <property type="entry name" value="SSL1300 PROTEIN"/>
    <property type="match status" value="1"/>
</dbReference>
<evidence type="ECO:0000313" key="5">
    <source>
        <dbReference type="Proteomes" id="UP000192491"/>
    </source>
</evidence>
<dbReference type="InterPro" id="IPR051734">
    <property type="entry name" value="VapB_TA_antitoxins"/>
</dbReference>
<dbReference type="AlphaFoldDB" id="A0A1Y1QSM1"/>
<evidence type="ECO:0000256" key="2">
    <source>
        <dbReference type="PROSITE-ProRule" id="PRU01076"/>
    </source>
</evidence>
<dbReference type="InterPro" id="IPR007159">
    <property type="entry name" value="SpoVT-AbrB_dom"/>
</dbReference>
<dbReference type="SUPFAM" id="SSF89447">
    <property type="entry name" value="AbrB/MazE/MraZ-like"/>
    <property type="match status" value="1"/>
</dbReference>
<reference evidence="4 5" key="1">
    <citation type="submission" date="2017-01" db="EMBL/GenBank/DDBJ databases">
        <title>Novel large sulfur bacteria in the metagenomes of groundwater-fed chemosynthetic microbial mats in the Lake Huron basin.</title>
        <authorList>
            <person name="Sharrar A.M."/>
            <person name="Flood B.E."/>
            <person name="Bailey J.V."/>
            <person name="Jones D.S."/>
            <person name="Biddanda B."/>
            <person name="Ruberg S.A."/>
            <person name="Marcus D.N."/>
            <person name="Dick G.J."/>
        </authorList>
    </citation>
    <scope>NUCLEOTIDE SEQUENCE [LARGE SCALE GENOMIC DNA]</scope>
    <source>
        <strain evidence="4">A8</strain>
    </source>
</reference>
<protein>
    <submittedName>
        <fullName evidence="4">Antitoxin</fullName>
    </submittedName>
</protein>
<dbReference type="PANTHER" id="PTHR37550">
    <property type="entry name" value="ANTITOXIN VAPB1"/>
    <property type="match status" value="1"/>
</dbReference>
<feature type="domain" description="SpoVT-AbrB" evidence="3">
    <location>
        <begin position="4"/>
        <end position="45"/>
    </location>
</feature>
<comment type="similarity">
    <text evidence="1">Belongs to the VapB family.</text>
</comment>
<dbReference type="SMART" id="SM00966">
    <property type="entry name" value="SpoVT_AbrB"/>
    <property type="match status" value="1"/>
</dbReference>
<comment type="caution">
    <text evidence="4">The sequence shown here is derived from an EMBL/GenBank/DDBJ whole genome shotgun (WGS) entry which is preliminary data.</text>
</comment>
<gene>
    <name evidence="4" type="ORF">BWK73_13690</name>
</gene>
<dbReference type="PROSITE" id="PS51740">
    <property type="entry name" value="SPOVT_ABRB"/>
    <property type="match status" value="1"/>
</dbReference>
<evidence type="ECO:0000259" key="3">
    <source>
        <dbReference type="PROSITE" id="PS51740"/>
    </source>
</evidence>
<evidence type="ECO:0000256" key="1">
    <source>
        <dbReference type="ARBA" id="ARBA00007924"/>
    </source>
</evidence>
<keyword evidence="2" id="KW-0238">DNA-binding</keyword>
<name>A0A1Y1QSM1_9GAMM</name>
<proteinExistence type="inferred from homology"/>
<dbReference type="GO" id="GO:0003677">
    <property type="term" value="F:DNA binding"/>
    <property type="evidence" value="ECO:0007669"/>
    <property type="project" value="UniProtKB-UniRule"/>
</dbReference>
<accession>A0A1Y1QSM1</accession>
<dbReference type="Proteomes" id="UP000192491">
    <property type="component" value="Unassembled WGS sequence"/>
</dbReference>
<sequence length="77" mass="9018">MRTVSIFTNGNNQAVRIPKDMEFSNLKELEIFRAGDSLILRPTRPDWLSFAELERADDDFLLERADVISDEGRFEWL</sequence>
<dbReference type="EMBL" id="MTEJ01000056">
    <property type="protein sequence ID" value="OQX12901.1"/>
    <property type="molecule type" value="Genomic_DNA"/>
</dbReference>
<organism evidence="4 5">
    <name type="scientific">Thiothrix lacustris</name>
    <dbReference type="NCBI Taxonomy" id="525917"/>
    <lineage>
        <taxon>Bacteria</taxon>
        <taxon>Pseudomonadati</taxon>
        <taxon>Pseudomonadota</taxon>
        <taxon>Gammaproteobacteria</taxon>
        <taxon>Thiotrichales</taxon>
        <taxon>Thiotrichaceae</taxon>
        <taxon>Thiothrix</taxon>
    </lineage>
</organism>
<evidence type="ECO:0000313" key="4">
    <source>
        <dbReference type="EMBL" id="OQX12901.1"/>
    </source>
</evidence>
<dbReference type="InterPro" id="IPR047976">
    <property type="entry name" value="Anti_VapB2-like"/>
</dbReference>